<dbReference type="Gene3D" id="1.20.120.450">
    <property type="entry name" value="dinb family like domain"/>
    <property type="match status" value="1"/>
</dbReference>
<dbReference type="InterPro" id="IPR034660">
    <property type="entry name" value="DinB/YfiT-like"/>
</dbReference>
<reference evidence="2" key="1">
    <citation type="submission" date="2018-05" db="EMBL/GenBank/DDBJ databases">
        <authorList>
            <person name="Lanie J.A."/>
            <person name="Ng W.-L."/>
            <person name="Kazmierczak K.M."/>
            <person name="Andrzejewski T.M."/>
            <person name="Davidsen T.M."/>
            <person name="Wayne K.J."/>
            <person name="Tettelin H."/>
            <person name="Glass J.I."/>
            <person name="Rusch D."/>
            <person name="Podicherti R."/>
            <person name="Tsui H.-C.T."/>
            <person name="Winkler M.E."/>
        </authorList>
    </citation>
    <scope>NUCLEOTIDE SEQUENCE</scope>
</reference>
<dbReference type="Pfam" id="PF11716">
    <property type="entry name" value="MDMPI_N"/>
    <property type="match status" value="1"/>
</dbReference>
<dbReference type="AlphaFoldDB" id="A0A382L9S7"/>
<dbReference type="GO" id="GO:0046872">
    <property type="term" value="F:metal ion binding"/>
    <property type="evidence" value="ECO:0007669"/>
    <property type="project" value="InterPro"/>
</dbReference>
<dbReference type="InterPro" id="IPR024344">
    <property type="entry name" value="MDMPI_metal-binding"/>
</dbReference>
<dbReference type="EMBL" id="UINC01084727">
    <property type="protein sequence ID" value="SVC31631.1"/>
    <property type="molecule type" value="Genomic_DNA"/>
</dbReference>
<evidence type="ECO:0000259" key="1">
    <source>
        <dbReference type="Pfam" id="PF11716"/>
    </source>
</evidence>
<sequence>MLNPNTLLDIVAESSNKFINGLLDLKSSEWEIPSKCHQWAIKDVSSHILAIDGFFLNSLSRAIEGDGNPTEGMPNPGTGNARSMADGIASRAIQISETAFPKLEQLLDTLSNMEWDLINVFQNIASENWHIPAYHPAGKFSPYLLLKMKLLELVIHSWDIFSSLNPSYKMQNEEAKILCEVWKEPNIANWLYTPDSDQIEPTTIDFRFDGNEALRIQTWRGSLHIFDRPTEKSTGAITTVETTYQDFALLITARKNIREAYSNNLISVAGNEESLESFHKWFRGS</sequence>
<evidence type="ECO:0000313" key="2">
    <source>
        <dbReference type="EMBL" id="SVC31631.1"/>
    </source>
</evidence>
<name>A0A382L9S7_9ZZZZ</name>
<gene>
    <name evidence="2" type="ORF">METZ01_LOCUS284485</name>
</gene>
<accession>A0A382L9S7</accession>
<organism evidence="2">
    <name type="scientific">marine metagenome</name>
    <dbReference type="NCBI Taxonomy" id="408172"/>
    <lineage>
        <taxon>unclassified sequences</taxon>
        <taxon>metagenomes</taxon>
        <taxon>ecological metagenomes</taxon>
    </lineage>
</organism>
<proteinExistence type="predicted"/>
<protein>
    <recommendedName>
        <fullName evidence="1">Mycothiol-dependent maleylpyruvate isomerase metal-binding domain-containing protein</fullName>
    </recommendedName>
</protein>
<dbReference type="SUPFAM" id="SSF109854">
    <property type="entry name" value="DinB/YfiT-like putative metalloenzymes"/>
    <property type="match status" value="1"/>
</dbReference>
<feature type="domain" description="Mycothiol-dependent maleylpyruvate isomerase metal-binding" evidence="1">
    <location>
        <begin position="24"/>
        <end position="160"/>
    </location>
</feature>